<evidence type="ECO:0000256" key="3">
    <source>
        <dbReference type="ARBA" id="ARBA00022729"/>
    </source>
</evidence>
<evidence type="ECO:0000256" key="7">
    <source>
        <dbReference type="SAM" id="SignalP"/>
    </source>
</evidence>
<proteinExistence type="predicted"/>
<dbReference type="RefSeq" id="WP_150332837.1">
    <property type="nucleotide sequence ID" value="NZ_CP044108.1"/>
</dbReference>
<gene>
    <name evidence="9" type="ORF">FOB48_02865</name>
</gene>
<dbReference type="EMBL" id="CP044108">
    <property type="protein sequence ID" value="QEU11344.1"/>
    <property type="molecule type" value="Genomic_DNA"/>
</dbReference>
<accession>A0ABX6A2E2</accession>
<dbReference type="Gene3D" id="2.60.40.10">
    <property type="entry name" value="Immunoglobulins"/>
    <property type="match status" value="1"/>
</dbReference>
<dbReference type="InterPro" id="IPR013783">
    <property type="entry name" value="Ig-like_fold"/>
</dbReference>
<keyword evidence="4" id="KW-0572">Peptidoglycan-anchor</keyword>
<dbReference type="InterPro" id="IPR026466">
    <property type="entry name" value="Fim_isopep_form_D2_dom"/>
</dbReference>
<evidence type="ECO:0000256" key="5">
    <source>
        <dbReference type="SAM" id="MobiDB-lite"/>
    </source>
</evidence>
<evidence type="ECO:0000256" key="1">
    <source>
        <dbReference type="ARBA" id="ARBA00022512"/>
    </source>
</evidence>
<feature type="compositionally biased region" description="Polar residues" evidence="5">
    <location>
        <begin position="520"/>
        <end position="534"/>
    </location>
</feature>
<feature type="chain" id="PRO_5047309390" evidence="7">
    <location>
        <begin position="36"/>
        <end position="569"/>
    </location>
</feature>
<keyword evidence="2" id="KW-0964">Secreted</keyword>
<evidence type="ECO:0000259" key="8">
    <source>
        <dbReference type="PROSITE" id="PS50847"/>
    </source>
</evidence>
<keyword evidence="1" id="KW-0134">Cell wall</keyword>
<keyword evidence="10" id="KW-1185">Reference proteome</keyword>
<keyword evidence="3 7" id="KW-0732">Signal</keyword>
<feature type="transmembrane region" description="Helical" evidence="6">
    <location>
        <begin position="538"/>
        <end position="561"/>
    </location>
</feature>
<feature type="domain" description="Gram-positive cocci surface proteins LPxTG" evidence="8">
    <location>
        <begin position="533"/>
        <end position="569"/>
    </location>
</feature>
<organism evidence="9 10">
    <name type="scientific">Dermabacter vaginalis</name>
    <dbReference type="NCBI Taxonomy" id="1630135"/>
    <lineage>
        <taxon>Bacteria</taxon>
        <taxon>Bacillati</taxon>
        <taxon>Actinomycetota</taxon>
        <taxon>Actinomycetes</taxon>
        <taxon>Micrococcales</taxon>
        <taxon>Dermabacteraceae</taxon>
        <taxon>Dermabacter</taxon>
    </lineage>
</organism>
<dbReference type="NCBIfam" id="TIGR04226">
    <property type="entry name" value="RrgB_K2N_iso_D2"/>
    <property type="match status" value="1"/>
</dbReference>
<dbReference type="InterPro" id="IPR041033">
    <property type="entry name" value="SpaA_PFL_dom_1"/>
</dbReference>
<reference evidence="9 10" key="1">
    <citation type="submission" date="2019-09" db="EMBL/GenBank/DDBJ databases">
        <title>FDA dAtabase for Regulatory Grade micrObial Sequences (FDA-ARGOS): Supporting development and validation of Infectious Disease Dx tests.</title>
        <authorList>
            <person name="Sciortino C."/>
            <person name="Tallon L."/>
            <person name="Sadzewicz L."/>
            <person name="Vavikolanu K."/>
            <person name="Mehta A."/>
            <person name="Aluvathingal J."/>
            <person name="Nadendla S."/>
            <person name="Nandy P."/>
            <person name="Geyer C."/>
            <person name="Yan Y."/>
            <person name="Sichtig H."/>
        </authorList>
    </citation>
    <scope>NUCLEOTIDE SEQUENCE [LARGE SCALE GENOMIC DNA]</scope>
    <source>
        <strain evidence="9 10">FDAARGOS_640</strain>
    </source>
</reference>
<dbReference type="InterPro" id="IPR019931">
    <property type="entry name" value="LPXTG_anchor"/>
</dbReference>
<dbReference type="PROSITE" id="PS50847">
    <property type="entry name" value="GRAM_POS_ANCHORING"/>
    <property type="match status" value="1"/>
</dbReference>
<name>A0ABX6A2E2_9MICO</name>
<dbReference type="NCBIfam" id="TIGR01167">
    <property type="entry name" value="LPXTG_anchor"/>
    <property type="match status" value="1"/>
</dbReference>
<dbReference type="Proteomes" id="UP000323865">
    <property type="component" value="Chromosome"/>
</dbReference>
<keyword evidence="6" id="KW-1133">Transmembrane helix</keyword>
<sequence length="569" mass="60450">MFTHAHRNVAKGGLLTVLVALFAALAVLVSPLAHAAPVGNDEDPAITIKSKQHDQDLAAYQIFKGQQSPLPEEGADPTEPTGLTMISWGEGIDKGGLLKELGDSTDPAFAAITGEENAAELAAKFSGLTGADATKLSKIVAKHIVRDGSYAPVDFTLTPSETEEGIYEYTAKTVDAGYYVVVDRDPAKVTAATSPILKVVGPVTVDVKTSVPSHDKQVEENSTGEPGETADYNIGDDVPFVLHGTLPSNYADFDSYKYGFRDTLSKAFDDPQNVEVFVDGKKITEGFTVSAVKPASDTEGHYAGGKTFSVDFADLKKAAPNATADSKIDVKYTAKLNDKAAIDDKGNGNKSLVYFQKSALEGEGDHEGKTPEDHTWVFTYTVENTKVDQWTGDKLSGAEFVLTRGFTYNEDGSLDSSENGEFAVLDADQKIEKWVKNQEDATTVVTKADAPFSFKGLDAGNYALRETKAPTGYQLPANDMRFGISAKHQENAETGKGELTELSLATVDGKAAPGDRPTATMKQNVTNSSGSDLPSTGGMGTVLFTAGGLAVMLLAGFGIVARNRKRAEA</sequence>
<protein>
    <submittedName>
        <fullName evidence="9">Isopeptide-forming domain-containing fimbrial protein</fullName>
    </submittedName>
</protein>
<evidence type="ECO:0000313" key="10">
    <source>
        <dbReference type="Proteomes" id="UP000323865"/>
    </source>
</evidence>
<evidence type="ECO:0000256" key="2">
    <source>
        <dbReference type="ARBA" id="ARBA00022525"/>
    </source>
</evidence>
<feature type="region of interest" description="Disordered" evidence="5">
    <location>
        <begin position="511"/>
        <end position="536"/>
    </location>
</feature>
<evidence type="ECO:0000256" key="6">
    <source>
        <dbReference type="SAM" id="Phobius"/>
    </source>
</evidence>
<evidence type="ECO:0000313" key="9">
    <source>
        <dbReference type="EMBL" id="QEU11344.1"/>
    </source>
</evidence>
<evidence type="ECO:0000256" key="4">
    <source>
        <dbReference type="ARBA" id="ARBA00023088"/>
    </source>
</evidence>
<keyword evidence="6" id="KW-0472">Membrane</keyword>
<feature type="signal peptide" evidence="7">
    <location>
        <begin position="1"/>
        <end position="35"/>
    </location>
</feature>
<keyword evidence="6" id="KW-0812">Transmembrane</keyword>
<dbReference type="Gene3D" id="2.60.40.740">
    <property type="match status" value="1"/>
</dbReference>
<dbReference type="Pfam" id="PF00746">
    <property type="entry name" value="Gram_pos_anchor"/>
    <property type="match status" value="1"/>
</dbReference>
<dbReference type="Pfam" id="PF17802">
    <property type="entry name" value="SpaA"/>
    <property type="match status" value="1"/>
</dbReference>